<dbReference type="Gene3D" id="3.40.50.720">
    <property type="entry name" value="NAD(P)-binding Rossmann-like Domain"/>
    <property type="match status" value="1"/>
</dbReference>
<dbReference type="EMBL" id="SODO01000002">
    <property type="protein sequence ID" value="TDW61345.1"/>
    <property type="molecule type" value="Genomic_DNA"/>
</dbReference>
<evidence type="ECO:0000256" key="3">
    <source>
        <dbReference type="ARBA" id="ARBA00022456"/>
    </source>
</evidence>
<evidence type="ECO:0000313" key="10">
    <source>
        <dbReference type="EMBL" id="TDW61345.1"/>
    </source>
</evidence>
<keyword evidence="3" id="KW-0101">Branched-chain amino acid catabolism</keyword>
<feature type="domain" description="6-phosphogluconate dehydrogenase NADP-binding" evidence="7">
    <location>
        <begin position="3"/>
        <end position="162"/>
    </location>
</feature>
<comment type="pathway">
    <text evidence="1">Amino-acid degradation.</text>
</comment>
<evidence type="ECO:0000259" key="8">
    <source>
        <dbReference type="Pfam" id="PF14833"/>
    </source>
</evidence>
<dbReference type="InterPro" id="IPR029154">
    <property type="entry name" value="HIBADH-like_NADP-bd"/>
</dbReference>
<evidence type="ECO:0000313" key="12">
    <source>
        <dbReference type="Proteomes" id="UP000295058"/>
    </source>
</evidence>
<dbReference type="OrthoDB" id="9786703at2"/>
<accession>A0A235CN58</accession>
<dbReference type="PANTHER" id="PTHR22981:SF7">
    <property type="entry name" value="3-HYDROXYISOBUTYRATE DEHYDROGENASE, MITOCHONDRIAL"/>
    <property type="match status" value="1"/>
</dbReference>
<dbReference type="AlphaFoldDB" id="A0A235CN58"/>
<dbReference type="EMBL" id="NQJF01000003">
    <property type="protein sequence ID" value="OYD25457.1"/>
    <property type="molecule type" value="Genomic_DNA"/>
</dbReference>
<dbReference type="Pfam" id="PF03446">
    <property type="entry name" value="NAD_binding_2"/>
    <property type="match status" value="1"/>
</dbReference>
<dbReference type="InterPro" id="IPR008927">
    <property type="entry name" value="6-PGluconate_DH-like_C_sf"/>
</dbReference>
<dbReference type="GO" id="GO:0009083">
    <property type="term" value="P:branched-chain amino acid catabolic process"/>
    <property type="evidence" value="ECO:0007669"/>
    <property type="project" value="UniProtKB-KW"/>
</dbReference>
<dbReference type="InterPro" id="IPR011548">
    <property type="entry name" value="HIBADH"/>
</dbReference>
<dbReference type="InterPro" id="IPR013328">
    <property type="entry name" value="6PGD_dom2"/>
</dbReference>
<dbReference type="GO" id="GO:0008442">
    <property type="term" value="F:3-hydroxyisobutyrate dehydrogenase activity"/>
    <property type="evidence" value="ECO:0007669"/>
    <property type="project" value="InterPro"/>
</dbReference>
<dbReference type="Proteomes" id="UP000243640">
    <property type="component" value="Unassembled WGS sequence"/>
</dbReference>
<evidence type="ECO:0000256" key="5">
    <source>
        <dbReference type="ARBA" id="ARBA00023027"/>
    </source>
</evidence>
<sequence length="299" mass="30671">MATIAFIGLGNMGLPMTANLVKAGHRVQAFDLQSEAVSRAADLGAAPANTVVAAVKNATLVISMLQQGQQVSRLYTGNDGLFGHLAPGSLVIDCSTIEAETAQNLATVAAGHGLDFVDAPVSGGVAGAEAGTLTFIVGGSEEQFTQARPVLAQMGQKVLHAGSHGAGQIAKACNNLLLAAQMAASCEALSLGLDHGLKADVLSEIIHQSSGNNWVMEHYNPVPGVMASAPASQHYQGGFQVKLMCKDLNLAMSLSQASGSPVPMGSAARALFSLHQVAGNGSLDFSSLFYLYRQQKAGG</sequence>
<reference evidence="9 11" key="1">
    <citation type="submission" date="2017-08" db="EMBL/GenBank/DDBJ databases">
        <title>Draft Genome Sequence of the Marine Bacterium Oceanimonas baumannii ATCC 700832.</title>
        <authorList>
            <person name="Mcclelland W.D."/>
            <person name="Brennan M.A."/>
            <person name="Trachtenberg A.M."/>
            <person name="Maclea K.S."/>
        </authorList>
    </citation>
    <scope>NUCLEOTIDE SEQUENCE [LARGE SCALE GENOMIC DNA]</scope>
    <source>
        <strain evidence="9 11">ATCC 700832</strain>
    </source>
</reference>
<protein>
    <submittedName>
        <fullName evidence="9">3-hydroxyisobutyrate dehydrogenase</fullName>
    </submittedName>
</protein>
<feature type="active site" evidence="6">
    <location>
        <position position="171"/>
    </location>
</feature>
<evidence type="ECO:0000256" key="6">
    <source>
        <dbReference type="PIRSR" id="PIRSR000103-1"/>
    </source>
</evidence>
<dbReference type="NCBIfam" id="TIGR01692">
    <property type="entry name" value="HIBADH"/>
    <property type="match status" value="1"/>
</dbReference>
<gene>
    <name evidence="9" type="primary">mmsB</name>
    <name evidence="9" type="ORF">B6S09_04380</name>
    <name evidence="10" type="ORF">LY04_00880</name>
</gene>
<evidence type="ECO:0000256" key="1">
    <source>
        <dbReference type="ARBA" id="ARBA00005023"/>
    </source>
</evidence>
<dbReference type="Proteomes" id="UP000295058">
    <property type="component" value="Unassembled WGS sequence"/>
</dbReference>
<keyword evidence="5" id="KW-0520">NAD</keyword>
<comment type="caution">
    <text evidence="9">The sequence shown here is derived from an EMBL/GenBank/DDBJ whole genome shotgun (WGS) entry which is preliminary data.</text>
</comment>
<reference evidence="10 12" key="2">
    <citation type="submission" date="2019-03" db="EMBL/GenBank/DDBJ databases">
        <title>Genomic Encyclopedia of Archaeal and Bacterial Type Strains, Phase II (KMG-II): from individual species to whole genera.</title>
        <authorList>
            <person name="Goeker M."/>
        </authorList>
    </citation>
    <scope>NUCLEOTIDE SEQUENCE [LARGE SCALE GENOMIC DNA]</scope>
    <source>
        <strain evidence="10 12">DSM 15594</strain>
    </source>
</reference>
<organism evidence="9 11">
    <name type="scientific">Oceanimonas baumannii</name>
    <dbReference type="NCBI Taxonomy" id="129578"/>
    <lineage>
        <taxon>Bacteria</taxon>
        <taxon>Pseudomonadati</taxon>
        <taxon>Pseudomonadota</taxon>
        <taxon>Gammaproteobacteria</taxon>
        <taxon>Aeromonadales</taxon>
        <taxon>Aeromonadaceae</taxon>
        <taxon>Oceanimonas</taxon>
    </lineage>
</organism>
<dbReference type="InterPro" id="IPR015815">
    <property type="entry name" value="HIBADH-related"/>
</dbReference>
<evidence type="ECO:0000256" key="4">
    <source>
        <dbReference type="ARBA" id="ARBA00023002"/>
    </source>
</evidence>
<dbReference type="GO" id="GO:0050661">
    <property type="term" value="F:NADP binding"/>
    <property type="evidence" value="ECO:0007669"/>
    <property type="project" value="InterPro"/>
</dbReference>
<dbReference type="FunFam" id="1.10.1040.10:FF:000006">
    <property type="entry name" value="3-hydroxyisobutyrate dehydrogenase"/>
    <property type="match status" value="1"/>
</dbReference>
<evidence type="ECO:0000256" key="2">
    <source>
        <dbReference type="ARBA" id="ARBA00009080"/>
    </source>
</evidence>
<dbReference type="InterPro" id="IPR036291">
    <property type="entry name" value="NAD(P)-bd_dom_sf"/>
</dbReference>
<dbReference type="PIRSF" id="PIRSF000103">
    <property type="entry name" value="HIBADH"/>
    <property type="match status" value="1"/>
</dbReference>
<dbReference type="PANTHER" id="PTHR22981">
    <property type="entry name" value="3-HYDROXYISOBUTYRATE DEHYDROGENASE-RELATED"/>
    <property type="match status" value="1"/>
</dbReference>
<dbReference type="Pfam" id="PF14833">
    <property type="entry name" value="NAD_binding_11"/>
    <property type="match status" value="1"/>
</dbReference>
<dbReference type="GO" id="GO:0051287">
    <property type="term" value="F:NAD binding"/>
    <property type="evidence" value="ECO:0007669"/>
    <property type="project" value="InterPro"/>
</dbReference>
<keyword evidence="12" id="KW-1185">Reference proteome</keyword>
<name>A0A235CN58_9GAMM</name>
<dbReference type="Gene3D" id="1.10.1040.10">
    <property type="entry name" value="N-(1-d-carboxylethyl)-l-norvaline Dehydrogenase, domain 2"/>
    <property type="match status" value="1"/>
</dbReference>
<dbReference type="RefSeq" id="WP_094277286.1">
    <property type="nucleotide sequence ID" value="NZ_NQJF01000003.1"/>
</dbReference>
<evidence type="ECO:0000313" key="9">
    <source>
        <dbReference type="EMBL" id="OYD25457.1"/>
    </source>
</evidence>
<keyword evidence="4" id="KW-0560">Oxidoreductase</keyword>
<dbReference type="InterPro" id="IPR006115">
    <property type="entry name" value="6PGDH_NADP-bd"/>
</dbReference>
<evidence type="ECO:0000259" key="7">
    <source>
        <dbReference type="Pfam" id="PF03446"/>
    </source>
</evidence>
<comment type="similarity">
    <text evidence="2">Belongs to the HIBADH-related family.</text>
</comment>
<evidence type="ECO:0000313" key="11">
    <source>
        <dbReference type="Proteomes" id="UP000243640"/>
    </source>
</evidence>
<feature type="domain" description="3-hydroxyisobutyrate dehydrogenase-like NAD-binding" evidence="8">
    <location>
        <begin position="165"/>
        <end position="289"/>
    </location>
</feature>
<dbReference type="SUPFAM" id="SSF51735">
    <property type="entry name" value="NAD(P)-binding Rossmann-fold domains"/>
    <property type="match status" value="1"/>
</dbReference>
<dbReference type="SUPFAM" id="SSF48179">
    <property type="entry name" value="6-phosphogluconate dehydrogenase C-terminal domain-like"/>
    <property type="match status" value="1"/>
</dbReference>
<proteinExistence type="inferred from homology"/>